<dbReference type="EMBL" id="MU274902">
    <property type="protein sequence ID" value="KAI0093011.1"/>
    <property type="molecule type" value="Genomic_DNA"/>
</dbReference>
<accession>A0ACB8UFS0</accession>
<sequence length="447" mass="50121">MLTQVTQAPAGHSSTPPRAPSRVGFMRPQLRRQHAFSNLEWAEKTDELDDEKDWEFASMLLMPFEPSASDDSDLSLDDASELELQEPELCKPPLPATSEPVILLDSVENAAYSDSEFGEQQLPSAVPEDIHGHAYISLAVTDHGMSRSALSSLKEFWNSRFGEYARIESQVMQSSVYGGIVEVNRSREALRALLISRLVAPPKQQPPSVEPQQLMPAINLNAPIYPRTGNLTTLRDSRSATLDRAFSNYPLHNIHKTLFLHDMLERATSDACHSRSPSPVDDGTSGEDPQSPTDDTFVDISLSNSTSDTSDNTLVNVSTSLCSSRGCRTRMADDNNQPTVLHTAECTRQWEIDWTERWKVLLNSTKDDSLCFRLDSYSVDEVAFRSAFYPDRPKAKFYFAEEEDEFAGLDDDDDDDYGLVLSQPVYRVTAEILSKEYMRSVERSTSR</sequence>
<organism evidence="1 2">
    <name type="scientific">Irpex rosettiformis</name>
    <dbReference type="NCBI Taxonomy" id="378272"/>
    <lineage>
        <taxon>Eukaryota</taxon>
        <taxon>Fungi</taxon>
        <taxon>Dikarya</taxon>
        <taxon>Basidiomycota</taxon>
        <taxon>Agaricomycotina</taxon>
        <taxon>Agaricomycetes</taxon>
        <taxon>Polyporales</taxon>
        <taxon>Irpicaceae</taxon>
        <taxon>Irpex</taxon>
    </lineage>
</organism>
<evidence type="ECO:0000313" key="1">
    <source>
        <dbReference type="EMBL" id="KAI0093011.1"/>
    </source>
</evidence>
<name>A0ACB8UFS0_9APHY</name>
<evidence type="ECO:0000313" key="2">
    <source>
        <dbReference type="Proteomes" id="UP001055072"/>
    </source>
</evidence>
<gene>
    <name evidence="1" type="ORF">BDY19DRAFT_989695</name>
</gene>
<keyword evidence="2" id="KW-1185">Reference proteome</keyword>
<comment type="caution">
    <text evidence="1">The sequence shown here is derived from an EMBL/GenBank/DDBJ whole genome shotgun (WGS) entry which is preliminary data.</text>
</comment>
<reference evidence="1" key="1">
    <citation type="journal article" date="2021" name="Environ. Microbiol.">
        <title>Gene family expansions and transcriptome signatures uncover fungal adaptations to wood decay.</title>
        <authorList>
            <person name="Hage H."/>
            <person name="Miyauchi S."/>
            <person name="Viragh M."/>
            <person name="Drula E."/>
            <person name="Min B."/>
            <person name="Chaduli D."/>
            <person name="Navarro D."/>
            <person name="Favel A."/>
            <person name="Norest M."/>
            <person name="Lesage-Meessen L."/>
            <person name="Balint B."/>
            <person name="Merenyi Z."/>
            <person name="de Eugenio L."/>
            <person name="Morin E."/>
            <person name="Martinez A.T."/>
            <person name="Baldrian P."/>
            <person name="Stursova M."/>
            <person name="Martinez M.J."/>
            <person name="Novotny C."/>
            <person name="Magnuson J.K."/>
            <person name="Spatafora J.W."/>
            <person name="Maurice S."/>
            <person name="Pangilinan J."/>
            <person name="Andreopoulos W."/>
            <person name="LaButti K."/>
            <person name="Hundley H."/>
            <person name="Na H."/>
            <person name="Kuo A."/>
            <person name="Barry K."/>
            <person name="Lipzen A."/>
            <person name="Henrissat B."/>
            <person name="Riley R."/>
            <person name="Ahrendt S."/>
            <person name="Nagy L.G."/>
            <person name="Grigoriev I.V."/>
            <person name="Martin F."/>
            <person name="Rosso M.N."/>
        </authorList>
    </citation>
    <scope>NUCLEOTIDE SEQUENCE</scope>
    <source>
        <strain evidence="1">CBS 384.51</strain>
    </source>
</reference>
<protein>
    <submittedName>
        <fullName evidence="1">Uncharacterized protein</fullName>
    </submittedName>
</protein>
<proteinExistence type="predicted"/>
<dbReference type="Proteomes" id="UP001055072">
    <property type="component" value="Unassembled WGS sequence"/>
</dbReference>